<evidence type="ECO:0000256" key="1">
    <source>
        <dbReference type="SAM" id="MobiDB-lite"/>
    </source>
</evidence>
<organism evidence="2 3">
    <name type="scientific">Scophthalmus maximus</name>
    <name type="common">Turbot</name>
    <name type="synonym">Psetta maxima</name>
    <dbReference type="NCBI Taxonomy" id="52904"/>
    <lineage>
        <taxon>Eukaryota</taxon>
        <taxon>Metazoa</taxon>
        <taxon>Chordata</taxon>
        <taxon>Craniata</taxon>
        <taxon>Vertebrata</taxon>
        <taxon>Euteleostomi</taxon>
        <taxon>Actinopterygii</taxon>
        <taxon>Neopterygii</taxon>
        <taxon>Teleostei</taxon>
        <taxon>Neoteleostei</taxon>
        <taxon>Acanthomorphata</taxon>
        <taxon>Carangaria</taxon>
        <taxon>Pleuronectiformes</taxon>
        <taxon>Pleuronectoidei</taxon>
        <taxon>Scophthalmidae</taxon>
        <taxon>Scophthalmus</taxon>
    </lineage>
</organism>
<reference evidence="2 3" key="1">
    <citation type="submission" date="2019-06" db="EMBL/GenBank/DDBJ databases">
        <title>Draft genomes of female and male turbot (Scophthalmus maximus).</title>
        <authorList>
            <person name="Xu H."/>
            <person name="Xu X.-W."/>
            <person name="Shao C."/>
            <person name="Chen S."/>
        </authorList>
    </citation>
    <scope>NUCLEOTIDE SEQUENCE [LARGE SCALE GENOMIC DNA]</scope>
    <source>
        <strain evidence="2">Ysfricsl-2016a</strain>
        <tissue evidence="2">Blood</tissue>
    </source>
</reference>
<protein>
    <submittedName>
        <fullName evidence="2">Uncharacterized protein</fullName>
    </submittedName>
</protein>
<evidence type="ECO:0000313" key="3">
    <source>
        <dbReference type="Proteomes" id="UP000438429"/>
    </source>
</evidence>
<dbReference type="EMBL" id="VEVO01000001">
    <property type="protein sequence ID" value="KAF0046639.1"/>
    <property type="molecule type" value="Genomic_DNA"/>
</dbReference>
<feature type="region of interest" description="Disordered" evidence="1">
    <location>
        <begin position="169"/>
        <end position="202"/>
    </location>
</feature>
<comment type="caution">
    <text evidence="2">The sequence shown here is derived from an EMBL/GenBank/DDBJ whole genome shotgun (WGS) entry which is preliminary data.</text>
</comment>
<sequence length="202" mass="22042">MVCLRPRLSTHQFDETGLRQNGSDVGSEKCRTSAPDEILALAVRHSSGAFHKLLFICGSTTRNKAIPGPRVMKPQTYNQYDLVLASTDITVCAAGEFAAESGLGLRSSFCPFRVASLLHNTHAFNARYSDWNLIIVASLSGCSMQFATEWECDFSPPMCAFVGKCSKMQQGPEGTDEYSRVNPKQPAGRPVFVPRTEAEGDA</sequence>
<dbReference type="Proteomes" id="UP000438429">
    <property type="component" value="Unassembled WGS sequence"/>
</dbReference>
<dbReference type="AlphaFoldDB" id="A0A6A4TP55"/>
<proteinExistence type="predicted"/>
<accession>A0A6A4TP55</accession>
<name>A0A6A4TP55_SCOMX</name>
<gene>
    <name evidence="2" type="ORF">F2P81_000272</name>
</gene>
<evidence type="ECO:0000313" key="2">
    <source>
        <dbReference type="EMBL" id="KAF0046639.1"/>
    </source>
</evidence>